<gene>
    <name evidence="1" type="ORF">NCTC11421_02294</name>
</gene>
<accession>A0A378VYL0</accession>
<dbReference type="AlphaFoldDB" id="A0A378VYL0"/>
<evidence type="ECO:0000313" key="1">
    <source>
        <dbReference type="EMBL" id="SUA24297.1"/>
    </source>
</evidence>
<sequence>MVIREIAVHFAEKFGHFVAQTFVEFAGKRAAHAVARVDGDVYRAFEFDVSDDVVVVCAGDVFSVTLPCLSAATKPSFST</sequence>
<name>A0A378VYL0_NEIGO</name>
<organism evidence="1">
    <name type="scientific">Neisseria gonorrhoeae</name>
    <dbReference type="NCBI Taxonomy" id="485"/>
    <lineage>
        <taxon>Bacteria</taxon>
        <taxon>Pseudomonadati</taxon>
        <taxon>Pseudomonadota</taxon>
        <taxon>Betaproteobacteria</taxon>
        <taxon>Neisseriales</taxon>
        <taxon>Neisseriaceae</taxon>
        <taxon>Neisseria</taxon>
    </lineage>
</organism>
<proteinExistence type="predicted"/>
<reference evidence="1" key="1">
    <citation type="submission" date="2018-06" db="EMBL/GenBank/DDBJ databases">
        <authorList>
            <consortium name="Pathogen Informatics"/>
            <person name="Doyle S."/>
        </authorList>
    </citation>
    <scope>NUCLEOTIDE SEQUENCE [LARGE SCALE GENOMIC DNA]</scope>
    <source>
        <strain evidence="1">NCTC11421</strain>
    </source>
</reference>
<protein>
    <submittedName>
        <fullName evidence="1">Uncharacterized protein</fullName>
    </submittedName>
</protein>
<dbReference type="EMBL" id="UGRI01000001">
    <property type="protein sequence ID" value="SUA24297.1"/>
    <property type="molecule type" value="Genomic_DNA"/>
</dbReference>